<dbReference type="GO" id="GO:0030244">
    <property type="term" value="P:cellulose biosynthetic process"/>
    <property type="evidence" value="ECO:0007669"/>
    <property type="project" value="InterPro"/>
</dbReference>
<dbReference type="GO" id="GO:0016020">
    <property type="term" value="C:membrane"/>
    <property type="evidence" value="ECO:0007669"/>
    <property type="project" value="InterPro"/>
</dbReference>
<feature type="transmembrane region" description="Helical" evidence="11">
    <location>
        <begin position="647"/>
        <end position="666"/>
    </location>
</feature>
<evidence type="ECO:0000256" key="1">
    <source>
        <dbReference type="ARBA" id="ARBA00004127"/>
    </source>
</evidence>
<comment type="subcellular location">
    <subcellularLocation>
        <location evidence="1">Endomembrane system</location>
        <topology evidence="1">Multi-pass membrane protein</topology>
    </subcellularLocation>
</comment>
<reference evidence="12" key="1">
    <citation type="submission" date="2022-08" db="EMBL/GenBank/DDBJ databases">
        <authorList>
            <person name="Gutierrez-Valencia J."/>
        </authorList>
    </citation>
    <scope>NUCLEOTIDE SEQUENCE</scope>
</reference>
<dbReference type="InterPro" id="IPR029044">
    <property type="entry name" value="Nucleotide-diphossugar_trans"/>
</dbReference>
<evidence type="ECO:0000256" key="7">
    <source>
        <dbReference type="ARBA" id="ARBA00023316"/>
    </source>
</evidence>
<dbReference type="GO" id="GO:0071555">
    <property type="term" value="P:cell wall organization"/>
    <property type="evidence" value="ECO:0007669"/>
    <property type="project" value="UniProtKB-KW"/>
</dbReference>
<dbReference type="SUPFAM" id="SSF53448">
    <property type="entry name" value="Nucleotide-diphospho-sugar transferases"/>
    <property type="match status" value="1"/>
</dbReference>
<evidence type="ECO:0000256" key="6">
    <source>
        <dbReference type="ARBA" id="ARBA00023136"/>
    </source>
</evidence>
<feature type="transmembrane region" description="Helical" evidence="11">
    <location>
        <begin position="686"/>
        <end position="704"/>
    </location>
</feature>
<evidence type="ECO:0008006" key="14">
    <source>
        <dbReference type="Google" id="ProtNLM"/>
    </source>
</evidence>
<dbReference type="Pfam" id="PF03552">
    <property type="entry name" value="Cellulose_synt"/>
    <property type="match status" value="2"/>
</dbReference>
<evidence type="ECO:0000256" key="10">
    <source>
        <dbReference type="PIRSR" id="PIRSR605150-3"/>
    </source>
</evidence>
<keyword evidence="4 11" id="KW-0812">Transmembrane</keyword>
<feature type="binding site" evidence="10">
    <location>
        <position position="308"/>
    </location>
    <ligand>
        <name>Mn(2+)</name>
        <dbReference type="ChEBI" id="CHEBI:29035"/>
    </ligand>
</feature>
<evidence type="ECO:0000313" key="12">
    <source>
        <dbReference type="EMBL" id="CAI0441707.1"/>
    </source>
</evidence>
<feature type="transmembrane region" description="Helical" evidence="11">
    <location>
        <begin position="533"/>
        <end position="552"/>
    </location>
</feature>
<dbReference type="GO" id="GO:0012505">
    <property type="term" value="C:endomembrane system"/>
    <property type="evidence" value="ECO:0007669"/>
    <property type="project" value="UniProtKB-SubCell"/>
</dbReference>
<feature type="transmembrane region" description="Helical" evidence="11">
    <location>
        <begin position="564"/>
        <end position="585"/>
    </location>
</feature>
<feature type="transmembrane region" description="Helical" evidence="11">
    <location>
        <begin position="21"/>
        <end position="43"/>
    </location>
</feature>
<feature type="binding site" evidence="10">
    <location>
        <position position="284"/>
    </location>
    <ligand>
        <name>Mn(2+)</name>
        <dbReference type="ChEBI" id="CHEBI:29035"/>
    </ligand>
</feature>
<evidence type="ECO:0000256" key="5">
    <source>
        <dbReference type="ARBA" id="ARBA00022989"/>
    </source>
</evidence>
<dbReference type="Gene3D" id="3.90.550.10">
    <property type="entry name" value="Spore Coat Polysaccharide Biosynthesis Protein SpsA, Chain A"/>
    <property type="match status" value="2"/>
</dbReference>
<feature type="binding site" evidence="9">
    <location>
        <position position="151"/>
    </location>
    <ligand>
        <name>UDP-alpha-D-glucose</name>
        <dbReference type="ChEBI" id="CHEBI:58885"/>
    </ligand>
</feature>
<gene>
    <name evidence="12" type="ORF">LITE_LOCUS26993</name>
</gene>
<comment type="caution">
    <text evidence="12">The sequence shown here is derived from an EMBL/GenBank/DDBJ whole genome shotgun (WGS) entry which is preliminary data.</text>
</comment>
<evidence type="ECO:0000256" key="3">
    <source>
        <dbReference type="ARBA" id="ARBA00022679"/>
    </source>
</evidence>
<evidence type="ECO:0000313" key="13">
    <source>
        <dbReference type="Proteomes" id="UP001154282"/>
    </source>
</evidence>
<name>A0AAV0M651_9ROSI</name>
<dbReference type="PANTHER" id="PTHR13301">
    <property type="entry name" value="X-BOX TRANSCRIPTION FACTOR-RELATED"/>
    <property type="match status" value="1"/>
</dbReference>
<dbReference type="Proteomes" id="UP001154282">
    <property type="component" value="Unassembled WGS sequence"/>
</dbReference>
<feature type="transmembrane region" description="Helical" evidence="11">
    <location>
        <begin position="597"/>
        <end position="615"/>
    </location>
</feature>
<dbReference type="AlphaFoldDB" id="A0AAV0M651"/>
<keyword evidence="5 11" id="KW-1133">Transmembrane helix</keyword>
<evidence type="ECO:0000256" key="4">
    <source>
        <dbReference type="ARBA" id="ARBA00022692"/>
    </source>
</evidence>
<dbReference type="InterPro" id="IPR005150">
    <property type="entry name" value="Cellulose_synth"/>
</dbReference>
<feature type="active site" evidence="8">
    <location>
        <position position="151"/>
    </location>
</feature>
<feature type="binding site" evidence="9">
    <location>
        <position position="122"/>
    </location>
    <ligand>
        <name>UDP-alpha-D-glucose</name>
        <dbReference type="ChEBI" id="CHEBI:58885"/>
    </ligand>
</feature>
<dbReference type="GO" id="GO:0016760">
    <property type="term" value="F:cellulose synthase (UDP-forming) activity"/>
    <property type="evidence" value="ECO:0007669"/>
    <property type="project" value="InterPro"/>
</dbReference>
<proteinExistence type="predicted"/>
<keyword evidence="6 11" id="KW-0472">Membrane</keyword>
<accession>A0AAV0M651</accession>
<feature type="transmembrane region" description="Helical" evidence="11">
    <location>
        <begin position="63"/>
        <end position="83"/>
    </location>
</feature>
<evidence type="ECO:0000256" key="8">
    <source>
        <dbReference type="PIRSR" id="PIRSR605150-1"/>
    </source>
</evidence>
<keyword evidence="2" id="KW-0328">Glycosyltransferase</keyword>
<dbReference type="FunFam" id="3.90.550.10:FF:000135">
    <property type="entry name" value="Cellulose synthase-like protein G3"/>
    <property type="match status" value="1"/>
</dbReference>
<organism evidence="12 13">
    <name type="scientific">Linum tenue</name>
    <dbReference type="NCBI Taxonomy" id="586396"/>
    <lineage>
        <taxon>Eukaryota</taxon>
        <taxon>Viridiplantae</taxon>
        <taxon>Streptophyta</taxon>
        <taxon>Embryophyta</taxon>
        <taxon>Tracheophyta</taxon>
        <taxon>Spermatophyta</taxon>
        <taxon>Magnoliopsida</taxon>
        <taxon>eudicotyledons</taxon>
        <taxon>Gunneridae</taxon>
        <taxon>Pentapetalae</taxon>
        <taxon>rosids</taxon>
        <taxon>fabids</taxon>
        <taxon>Malpighiales</taxon>
        <taxon>Linaceae</taxon>
        <taxon>Linum</taxon>
    </lineage>
</organism>
<keyword evidence="3" id="KW-0808">Transferase</keyword>
<feature type="active site" evidence="8">
    <location>
        <position position="451"/>
    </location>
</feature>
<evidence type="ECO:0000256" key="9">
    <source>
        <dbReference type="PIRSR" id="PIRSR605150-2"/>
    </source>
</evidence>
<feature type="binding site" evidence="9">
    <location>
        <position position="121"/>
    </location>
    <ligand>
        <name>UDP-alpha-D-glucose</name>
        <dbReference type="ChEBI" id="CHEBI:58885"/>
    </ligand>
</feature>
<sequence length="741" mass="82880">MEDDPTTRRRRSSALHTADRWPITPFNRLFAPIYLLAVLALLYRHVTNLLVPATSSPSSFTTTLALLVADLVLAFMWATTQVFRMNPIRRREAVENLNDVVAEEGELPGVDVFICTADPYKEPPLGVVNTALSVMAYDYPRDRLAVYVSDDGGSALTLFAFVEAAKFAARWLPFCERNRVVERNPAVYFGSNRGHPVDGEVEEIKTMYESMKHKVEHVVEAGKVDDQFIDGPKEQEAFGKWSDKFTKHNHPTFIQVLKDVDGHVMPNLIYVSREKSSTSQHHFKAGALNVLLRVSATMTNQPIVLTLDCDMYSNDPATPRRAMCYLCDPKLGPENSAFVQFPQKYHGINENDIYAGEFQRLFQAMPMGADGLCGPHHVGTGCFFRRRAFFGSPSSPVAPEIPEVGPDHVVGGSVRSGSVLELAHRVAECGYENQTSWGSKIGYRYGSLVEDYYTGYRLHCEGWKSVFCCPQRPAFLGDAPISLADMLNQQKRWDIGLLEVAFSRFSTLTYGVRSSAGFLMGFGYCQNAFWPSWSIPVIVYSFLPQLALLNGLHIFPKATEPWFWLYPFLFLGAYAQDMLDFLLVGGTFQRWWNEQRIWTVRGLSCFLFGGFDFVLKSLGVSTKGFSLTSKVVDEEQRQRYEKGMFEFGVSSPIFLPMAMAALINLVSFGFGLGRVLTGGWWNVEGLVLQIVLSGFGVLNSVPIYEAMVVRRDPGKFPARGSFAAVVVSVVLCSLASVMFSF</sequence>
<keyword evidence="7" id="KW-0961">Cell wall biogenesis/degradation</keyword>
<feature type="transmembrane region" description="Helical" evidence="11">
    <location>
        <begin position="716"/>
        <end position="739"/>
    </location>
</feature>
<protein>
    <recommendedName>
        <fullName evidence="14">Cellulose synthase-like protein G3</fullName>
    </recommendedName>
</protein>
<evidence type="ECO:0000256" key="2">
    <source>
        <dbReference type="ARBA" id="ARBA00022676"/>
    </source>
</evidence>
<evidence type="ECO:0000256" key="11">
    <source>
        <dbReference type="SAM" id="Phobius"/>
    </source>
</evidence>
<keyword evidence="13" id="KW-1185">Reference proteome</keyword>
<dbReference type="EMBL" id="CAMGYJ010000007">
    <property type="protein sequence ID" value="CAI0441707.1"/>
    <property type="molecule type" value="Genomic_DNA"/>
</dbReference>